<dbReference type="SUPFAM" id="SSF51197">
    <property type="entry name" value="Clavaminate synthase-like"/>
    <property type="match status" value="1"/>
</dbReference>
<evidence type="ECO:0000256" key="4">
    <source>
        <dbReference type="ARBA" id="ARBA00022964"/>
    </source>
</evidence>
<sequence length="401" mass="44815">MPRSPIRYRSNDGKEQSKQQQTLCIYTSIMTIQQTTMQPTERQHSSGSLDSFDPIMVTPVIGNEFAKGTCNIVDDILQAPNADQRIRDLAIMSVLLPPRKLSLKAMLTLAVAERGVVFFRAQDNLTNDLQKELILRLGELTGRPSTHGLHIHPVTNDAREFGDPDPQISTINSEGRKTLYKGSDYTKMAAVWHSDISFEKAPADFSSLRLVQLPKTGGDTLWASGYEIYDRISKPYRAFLETLTATHTGVGFMRLAQTGKFHLYEKERGAPVNIGGDLSAVHPVVRTNPITGWKSIFPIGSFPTQIDGLTRRESASMLQWFHDMITHGHDLQVRFKWNSPNDIAIWDNRSVFHTATGDHEGFGPRSGNRAVGVGEVPYFDPGSKSRREELGIVDDLAPCHW</sequence>
<evidence type="ECO:0000256" key="5">
    <source>
        <dbReference type="ARBA" id="ARBA00023002"/>
    </source>
</evidence>
<name>A0A1F7ZN32_9EURO</name>
<proteinExistence type="inferred from homology"/>
<keyword evidence="5" id="KW-0560">Oxidoreductase</keyword>
<evidence type="ECO:0000256" key="1">
    <source>
        <dbReference type="ARBA" id="ARBA00001954"/>
    </source>
</evidence>
<keyword evidence="3" id="KW-0479">Metal-binding</keyword>
<accession>A0A1F7ZN32</accession>
<feature type="domain" description="TauD/TfdA-like" evidence="8">
    <location>
        <begin position="103"/>
        <end position="361"/>
    </location>
</feature>
<dbReference type="Proteomes" id="UP000179179">
    <property type="component" value="Unassembled WGS sequence"/>
</dbReference>
<dbReference type="GO" id="GO:0046872">
    <property type="term" value="F:metal ion binding"/>
    <property type="evidence" value="ECO:0007669"/>
    <property type="project" value="UniProtKB-KW"/>
</dbReference>
<evidence type="ECO:0000256" key="7">
    <source>
        <dbReference type="SAM" id="MobiDB-lite"/>
    </source>
</evidence>
<dbReference type="GO" id="GO:0016706">
    <property type="term" value="F:2-oxoglutarate-dependent dioxygenase activity"/>
    <property type="evidence" value="ECO:0007669"/>
    <property type="project" value="TreeGrafter"/>
</dbReference>
<evidence type="ECO:0000313" key="10">
    <source>
        <dbReference type="Proteomes" id="UP000179179"/>
    </source>
</evidence>
<comment type="cofactor">
    <cofactor evidence="1">
        <name>Fe(2+)</name>
        <dbReference type="ChEBI" id="CHEBI:29033"/>
    </cofactor>
</comment>
<gene>
    <name evidence="9" type="ORF">ABOM_010545</name>
</gene>
<evidence type="ECO:0000313" key="9">
    <source>
        <dbReference type="EMBL" id="OGM40841.1"/>
    </source>
</evidence>
<evidence type="ECO:0000256" key="3">
    <source>
        <dbReference type="ARBA" id="ARBA00022723"/>
    </source>
</evidence>
<dbReference type="EMBL" id="LYCR01000129">
    <property type="protein sequence ID" value="OGM40841.1"/>
    <property type="molecule type" value="Genomic_DNA"/>
</dbReference>
<feature type="region of interest" description="Disordered" evidence="7">
    <location>
        <begin position="1"/>
        <end position="20"/>
    </location>
</feature>
<comment type="caution">
    <text evidence="9">The sequence shown here is derived from an EMBL/GenBank/DDBJ whole genome shotgun (WGS) entry which is preliminary data.</text>
</comment>
<keyword evidence="6" id="KW-0408">Iron</keyword>
<dbReference type="Gene3D" id="3.60.130.10">
    <property type="entry name" value="Clavaminate synthase-like"/>
    <property type="match status" value="1"/>
</dbReference>
<organism evidence="9 10">
    <name type="scientific">Aspergillus bombycis</name>
    <dbReference type="NCBI Taxonomy" id="109264"/>
    <lineage>
        <taxon>Eukaryota</taxon>
        <taxon>Fungi</taxon>
        <taxon>Dikarya</taxon>
        <taxon>Ascomycota</taxon>
        <taxon>Pezizomycotina</taxon>
        <taxon>Eurotiomycetes</taxon>
        <taxon>Eurotiomycetidae</taxon>
        <taxon>Eurotiales</taxon>
        <taxon>Aspergillaceae</taxon>
        <taxon>Aspergillus</taxon>
    </lineage>
</organism>
<dbReference type="STRING" id="109264.A0A1F7ZN32"/>
<dbReference type="Pfam" id="PF02668">
    <property type="entry name" value="TauD"/>
    <property type="match status" value="1"/>
</dbReference>
<evidence type="ECO:0000256" key="6">
    <source>
        <dbReference type="ARBA" id="ARBA00023004"/>
    </source>
</evidence>
<dbReference type="AlphaFoldDB" id="A0A1F7ZN32"/>
<dbReference type="InterPro" id="IPR003819">
    <property type="entry name" value="TauD/TfdA-like"/>
</dbReference>
<keyword evidence="10" id="KW-1185">Reference proteome</keyword>
<dbReference type="PANTHER" id="PTHR30468">
    <property type="entry name" value="ALPHA-KETOGLUTARATE-DEPENDENT SULFONATE DIOXYGENASE"/>
    <property type="match status" value="1"/>
</dbReference>
<evidence type="ECO:0000256" key="2">
    <source>
        <dbReference type="ARBA" id="ARBA00005896"/>
    </source>
</evidence>
<dbReference type="RefSeq" id="XP_022384558.1">
    <property type="nucleotide sequence ID" value="XM_022537673.1"/>
</dbReference>
<dbReference type="OrthoDB" id="10257314at2759"/>
<dbReference type="InterPro" id="IPR051323">
    <property type="entry name" value="AtsK-like"/>
</dbReference>
<protein>
    <submittedName>
        <fullName evidence="9">TfdA family taurine dioxygenase</fullName>
    </submittedName>
</protein>
<evidence type="ECO:0000259" key="8">
    <source>
        <dbReference type="Pfam" id="PF02668"/>
    </source>
</evidence>
<comment type="similarity">
    <text evidence="2">Belongs to the TfdA dioxygenase family.</text>
</comment>
<keyword evidence="4 9" id="KW-0223">Dioxygenase</keyword>
<reference evidence="9 10" key="1">
    <citation type="journal article" date="2016" name="Genome Biol. Evol.">
        <title>Draft genome sequence of an aflatoxigenic Aspergillus species, A. bombycis.</title>
        <authorList>
            <person name="Moore G.G."/>
            <person name="Mack B.M."/>
            <person name="Beltz S.B."/>
            <person name="Gilbert M.K."/>
        </authorList>
    </citation>
    <scope>NUCLEOTIDE SEQUENCE [LARGE SCALE GENOMIC DNA]</scope>
    <source>
        <strain evidence="10">NRRL 26010</strain>
    </source>
</reference>
<dbReference type="GO" id="GO:0005737">
    <property type="term" value="C:cytoplasm"/>
    <property type="evidence" value="ECO:0007669"/>
    <property type="project" value="TreeGrafter"/>
</dbReference>
<dbReference type="InterPro" id="IPR042098">
    <property type="entry name" value="TauD-like_sf"/>
</dbReference>
<dbReference type="GeneID" id="34453935"/>
<dbReference type="PANTHER" id="PTHR30468:SF10">
    <property type="entry name" value="TAUD_TFDA-LIKE DOMAIN-CONTAINING PROTEIN"/>
    <property type="match status" value="1"/>
</dbReference>